<feature type="active site" evidence="9">
    <location>
        <position position="121"/>
    </location>
</feature>
<dbReference type="GO" id="GO:0006397">
    <property type="term" value="P:mRNA processing"/>
    <property type="evidence" value="ECO:0007669"/>
    <property type="project" value="UniProtKB-UniRule"/>
</dbReference>
<evidence type="ECO:0000313" key="13">
    <source>
        <dbReference type="EMBL" id="KKU22801.1"/>
    </source>
</evidence>
<keyword evidence="5 9" id="KW-0540">Nuclease</keyword>
<comment type="catalytic activity">
    <reaction evidence="1 9">
        <text>Endonucleolytic cleavage to 5'-phosphomonoester.</text>
        <dbReference type="EC" id="3.1.26.3"/>
    </reaction>
</comment>
<evidence type="ECO:0000256" key="2">
    <source>
        <dbReference type="ARBA" id="ARBA00010183"/>
    </source>
</evidence>
<sequence>MDLSKLEQSLGIVFKNKDLLQQALVHRSYLNENPSFSLPHNERLEFLGDAVLELAVTEYLYKTYPDRSEGELTSWRAALVNSQILAKIASELEIGDFLLLSKGESKDTGRGRQYILANAFEAVMGAVYLDRGYGASKDFVEKIVLKELPKILEEKLYRDPKSLFQEEAQEKFGATPTYEVLKEWGPDHAKQFLVGVYLDKELMGQGQGPSKQIAQQNAAEEALKRVESRK</sequence>
<dbReference type="NCBIfam" id="TIGR02191">
    <property type="entry name" value="RNaseIII"/>
    <property type="match status" value="1"/>
</dbReference>
<protein>
    <recommendedName>
        <fullName evidence="9">Ribonuclease 3</fullName>
        <ecNumber evidence="9">3.1.26.3</ecNumber>
    </recommendedName>
    <alternativeName>
        <fullName evidence="9">Ribonuclease III</fullName>
        <shortName evidence="9">RNase III</shortName>
    </alternativeName>
</protein>
<comment type="subunit">
    <text evidence="9">Homodimer.</text>
</comment>
<dbReference type="Proteomes" id="UP000034569">
    <property type="component" value="Unassembled WGS sequence"/>
</dbReference>
<dbReference type="Pfam" id="PF00035">
    <property type="entry name" value="dsrm"/>
    <property type="match status" value="1"/>
</dbReference>
<feature type="active site" evidence="9">
    <location>
        <position position="49"/>
    </location>
</feature>
<dbReference type="GO" id="GO:0004525">
    <property type="term" value="F:ribonuclease III activity"/>
    <property type="evidence" value="ECO:0007669"/>
    <property type="project" value="UniProtKB-UniRule"/>
</dbReference>
<evidence type="ECO:0000256" key="9">
    <source>
        <dbReference type="HAMAP-Rule" id="MF_00104"/>
    </source>
</evidence>
<feature type="binding site" evidence="9">
    <location>
        <position position="118"/>
    </location>
    <ligand>
        <name>Mg(2+)</name>
        <dbReference type="ChEBI" id="CHEBI:18420"/>
    </ligand>
</feature>
<comment type="subcellular location">
    <subcellularLocation>
        <location evidence="9">Cytoplasm</location>
    </subcellularLocation>
</comment>
<dbReference type="InterPro" id="IPR011907">
    <property type="entry name" value="RNase_III"/>
</dbReference>
<comment type="function">
    <text evidence="9">Digests double-stranded RNA. Involved in the processing of primary rRNA transcript to yield the immediate precursors to the large and small rRNAs (23S and 16S). Processes some mRNAs, and tRNAs when they are encoded in the rRNA operon. Processes pre-crRNA and tracrRNA of type II CRISPR loci if present in the organism.</text>
</comment>
<feature type="compositionally biased region" description="Polar residues" evidence="10">
    <location>
        <begin position="208"/>
        <end position="218"/>
    </location>
</feature>
<dbReference type="GO" id="GO:0008033">
    <property type="term" value="P:tRNA processing"/>
    <property type="evidence" value="ECO:0007669"/>
    <property type="project" value="UniProtKB-KW"/>
</dbReference>
<dbReference type="PROSITE" id="PS50142">
    <property type="entry name" value="RNASE_3_2"/>
    <property type="match status" value="1"/>
</dbReference>
<dbReference type="SUPFAM" id="SSF69065">
    <property type="entry name" value="RNase III domain-like"/>
    <property type="match status" value="1"/>
</dbReference>
<keyword evidence="9" id="KW-0699">rRNA-binding</keyword>
<keyword evidence="7 9" id="KW-0378">Hydrolase</keyword>
<evidence type="ECO:0000256" key="6">
    <source>
        <dbReference type="ARBA" id="ARBA00022759"/>
    </source>
</evidence>
<evidence type="ECO:0000256" key="8">
    <source>
        <dbReference type="ARBA" id="ARBA00022884"/>
    </source>
</evidence>
<gene>
    <name evidence="9" type="primary">rnc</name>
    <name evidence="13" type="ORF">UX33_C0004G0004</name>
</gene>
<dbReference type="HAMAP" id="MF_00104">
    <property type="entry name" value="RNase_III"/>
    <property type="match status" value="1"/>
</dbReference>
<dbReference type="AlphaFoldDB" id="A0A0G1NQV9"/>
<evidence type="ECO:0000259" key="12">
    <source>
        <dbReference type="PROSITE" id="PS50142"/>
    </source>
</evidence>
<dbReference type="Gene3D" id="1.10.1520.10">
    <property type="entry name" value="Ribonuclease III domain"/>
    <property type="match status" value="1"/>
</dbReference>
<evidence type="ECO:0000256" key="1">
    <source>
        <dbReference type="ARBA" id="ARBA00000109"/>
    </source>
</evidence>
<keyword evidence="4 9" id="KW-0507">mRNA processing</keyword>
<dbReference type="PATRIC" id="fig|1618619.3.peg.113"/>
<evidence type="ECO:0000256" key="7">
    <source>
        <dbReference type="ARBA" id="ARBA00022801"/>
    </source>
</evidence>
<dbReference type="EC" id="3.1.26.3" evidence="9"/>
<evidence type="ECO:0000259" key="11">
    <source>
        <dbReference type="PROSITE" id="PS50137"/>
    </source>
</evidence>
<keyword evidence="9" id="KW-0460">Magnesium</keyword>
<keyword evidence="3 9" id="KW-0698">rRNA processing</keyword>
<dbReference type="FunFam" id="1.10.1520.10:FF:000001">
    <property type="entry name" value="Ribonuclease 3"/>
    <property type="match status" value="1"/>
</dbReference>
<dbReference type="InterPro" id="IPR036389">
    <property type="entry name" value="RNase_III_sf"/>
</dbReference>
<dbReference type="InterPro" id="IPR014720">
    <property type="entry name" value="dsRBD_dom"/>
</dbReference>
<dbReference type="GO" id="GO:0006364">
    <property type="term" value="P:rRNA processing"/>
    <property type="evidence" value="ECO:0007669"/>
    <property type="project" value="UniProtKB-UniRule"/>
</dbReference>
<dbReference type="GO" id="GO:0046872">
    <property type="term" value="F:metal ion binding"/>
    <property type="evidence" value="ECO:0007669"/>
    <property type="project" value="UniProtKB-KW"/>
</dbReference>
<accession>A0A0G1NQV9</accession>
<feature type="domain" description="DRBM" evidence="11">
    <location>
        <begin position="159"/>
        <end position="228"/>
    </location>
</feature>
<evidence type="ECO:0000313" key="14">
    <source>
        <dbReference type="Proteomes" id="UP000034569"/>
    </source>
</evidence>
<dbReference type="GO" id="GO:0019843">
    <property type="term" value="F:rRNA binding"/>
    <property type="evidence" value="ECO:0007669"/>
    <property type="project" value="UniProtKB-KW"/>
</dbReference>
<dbReference type="GO" id="GO:0010468">
    <property type="term" value="P:regulation of gene expression"/>
    <property type="evidence" value="ECO:0007669"/>
    <property type="project" value="TreeGrafter"/>
</dbReference>
<feature type="compositionally biased region" description="Basic and acidic residues" evidence="10">
    <location>
        <begin position="221"/>
        <end position="230"/>
    </location>
</feature>
<comment type="caution">
    <text evidence="13">The sequence shown here is derived from an EMBL/GenBank/DDBJ whole genome shotgun (WGS) entry which is preliminary data.</text>
</comment>
<proteinExistence type="inferred from homology"/>
<feature type="binding site" evidence="9">
    <location>
        <position position="45"/>
    </location>
    <ligand>
        <name>Mg(2+)</name>
        <dbReference type="ChEBI" id="CHEBI:18420"/>
    </ligand>
</feature>
<evidence type="ECO:0000256" key="10">
    <source>
        <dbReference type="SAM" id="MobiDB-lite"/>
    </source>
</evidence>
<comment type="similarity">
    <text evidence="2">Belongs to the ribonuclease III family.</text>
</comment>
<dbReference type="PROSITE" id="PS00517">
    <property type="entry name" value="RNASE_3_1"/>
    <property type="match status" value="1"/>
</dbReference>
<dbReference type="GO" id="GO:0005737">
    <property type="term" value="C:cytoplasm"/>
    <property type="evidence" value="ECO:0007669"/>
    <property type="project" value="UniProtKB-SubCell"/>
</dbReference>
<keyword evidence="9" id="KW-0819">tRNA processing</keyword>
<dbReference type="CDD" id="cd10845">
    <property type="entry name" value="DSRM_RNAse_III_family"/>
    <property type="match status" value="1"/>
</dbReference>
<dbReference type="SMART" id="SM00535">
    <property type="entry name" value="RIBOc"/>
    <property type="match status" value="1"/>
</dbReference>
<keyword evidence="9" id="KW-0479">Metal-binding</keyword>
<keyword evidence="8 9" id="KW-0694">RNA-binding</keyword>
<feature type="domain" description="RNase III" evidence="12">
    <location>
        <begin position="3"/>
        <end position="132"/>
    </location>
</feature>
<evidence type="ECO:0000256" key="5">
    <source>
        <dbReference type="ARBA" id="ARBA00022722"/>
    </source>
</evidence>
<evidence type="ECO:0000256" key="3">
    <source>
        <dbReference type="ARBA" id="ARBA00022552"/>
    </source>
</evidence>
<dbReference type="GO" id="GO:0003725">
    <property type="term" value="F:double-stranded RNA binding"/>
    <property type="evidence" value="ECO:0007669"/>
    <property type="project" value="TreeGrafter"/>
</dbReference>
<keyword evidence="6 9" id="KW-0255">Endonuclease</keyword>
<dbReference type="PROSITE" id="PS50137">
    <property type="entry name" value="DS_RBD"/>
    <property type="match status" value="1"/>
</dbReference>
<dbReference type="SMART" id="SM00358">
    <property type="entry name" value="DSRM"/>
    <property type="match status" value="1"/>
</dbReference>
<comment type="cofactor">
    <cofactor evidence="9">
        <name>Mg(2+)</name>
        <dbReference type="ChEBI" id="CHEBI:18420"/>
    </cofactor>
</comment>
<dbReference type="CDD" id="cd00593">
    <property type="entry name" value="RIBOc"/>
    <property type="match status" value="1"/>
</dbReference>
<name>A0A0G1NQV9_9BACT</name>
<dbReference type="Pfam" id="PF14622">
    <property type="entry name" value="Ribonucleas_3_3"/>
    <property type="match status" value="1"/>
</dbReference>
<dbReference type="Gene3D" id="3.30.160.20">
    <property type="match status" value="1"/>
</dbReference>
<feature type="binding site" evidence="9">
    <location>
        <position position="121"/>
    </location>
    <ligand>
        <name>Mg(2+)</name>
        <dbReference type="ChEBI" id="CHEBI:18420"/>
    </ligand>
</feature>
<keyword evidence="9" id="KW-0963">Cytoplasm</keyword>
<dbReference type="PANTHER" id="PTHR11207:SF0">
    <property type="entry name" value="RIBONUCLEASE 3"/>
    <property type="match status" value="1"/>
</dbReference>
<organism evidence="13 14">
    <name type="scientific">Candidatus Azambacteria bacterium GW2011_GWC1_46_13</name>
    <dbReference type="NCBI Taxonomy" id="1618619"/>
    <lineage>
        <taxon>Bacteria</taxon>
        <taxon>Candidatus Azamiibacteriota</taxon>
    </lineage>
</organism>
<dbReference type="SUPFAM" id="SSF54768">
    <property type="entry name" value="dsRNA-binding domain-like"/>
    <property type="match status" value="1"/>
</dbReference>
<dbReference type="InterPro" id="IPR000999">
    <property type="entry name" value="RNase_III_dom"/>
</dbReference>
<evidence type="ECO:0000256" key="4">
    <source>
        <dbReference type="ARBA" id="ARBA00022664"/>
    </source>
</evidence>
<dbReference type="FunFam" id="3.30.160.20:FF:000007">
    <property type="entry name" value="Double-stranded RNA-binding protein Staufen homolog 1"/>
    <property type="match status" value="1"/>
</dbReference>
<feature type="region of interest" description="Disordered" evidence="10">
    <location>
        <begin position="205"/>
        <end position="230"/>
    </location>
</feature>
<dbReference type="EMBL" id="LCLU01000004">
    <property type="protein sequence ID" value="KKU22801.1"/>
    <property type="molecule type" value="Genomic_DNA"/>
</dbReference>
<dbReference type="PANTHER" id="PTHR11207">
    <property type="entry name" value="RIBONUCLEASE III"/>
    <property type="match status" value="1"/>
</dbReference>
<reference evidence="13 14" key="1">
    <citation type="journal article" date="2015" name="Nature">
        <title>rRNA introns, odd ribosomes, and small enigmatic genomes across a large radiation of phyla.</title>
        <authorList>
            <person name="Brown C.T."/>
            <person name="Hug L.A."/>
            <person name="Thomas B.C."/>
            <person name="Sharon I."/>
            <person name="Castelle C.J."/>
            <person name="Singh A."/>
            <person name="Wilkins M.J."/>
            <person name="Williams K.H."/>
            <person name="Banfield J.F."/>
        </authorList>
    </citation>
    <scope>NUCLEOTIDE SEQUENCE [LARGE SCALE GENOMIC DNA]</scope>
</reference>